<protein>
    <recommendedName>
        <fullName evidence="2">Transposase MuDR plant domain-containing protein</fullName>
    </recommendedName>
</protein>
<accession>A0A843W3C9</accession>
<organism evidence="3 4">
    <name type="scientific">Colocasia esculenta</name>
    <name type="common">Wild taro</name>
    <name type="synonym">Arum esculentum</name>
    <dbReference type="NCBI Taxonomy" id="4460"/>
    <lineage>
        <taxon>Eukaryota</taxon>
        <taxon>Viridiplantae</taxon>
        <taxon>Streptophyta</taxon>
        <taxon>Embryophyta</taxon>
        <taxon>Tracheophyta</taxon>
        <taxon>Spermatophyta</taxon>
        <taxon>Magnoliopsida</taxon>
        <taxon>Liliopsida</taxon>
        <taxon>Araceae</taxon>
        <taxon>Aroideae</taxon>
        <taxon>Colocasieae</taxon>
        <taxon>Colocasia</taxon>
    </lineage>
</organism>
<feature type="region of interest" description="Disordered" evidence="1">
    <location>
        <begin position="22"/>
        <end position="47"/>
    </location>
</feature>
<reference evidence="3" key="1">
    <citation type="submission" date="2017-07" db="EMBL/GenBank/DDBJ databases">
        <title>Taro Niue Genome Assembly and Annotation.</title>
        <authorList>
            <person name="Atibalentja N."/>
            <person name="Keating K."/>
            <person name="Fields C.J."/>
        </authorList>
    </citation>
    <scope>NUCLEOTIDE SEQUENCE</scope>
    <source>
        <strain evidence="3">Niue_2</strain>
        <tissue evidence="3">Leaf</tissue>
    </source>
</reference>
<proteinExistence type="predicted"/>
<gene>
    <name evidence="3" type="ORF">Taro_034605</name>
</gene>
<evidence type="ECO:0000313" key="4">
    <source>
        <dbReference type="Proteomes" id="UP000652761"/>
    </source>
</evidence>
<evidence type="ECO:0000256" key="1">
    <source>
        <dbReference type="SAM" id="MobiDB-lite"/>
    </source>
</evidence>
<feature type="domain" description="Transposase MuDR plant" evidence="2">
    <location>
        <begin position="67"/>
        <end position="117"/>
    </location>
</feature>
<evidence type="ECO:0000259" key="2">
    <source>
        <dbReference type="Pfam" id="PF03108"/>
    </source>
</evidence>
<dbReference type="Proteomes" id="UP000652761">
    <property type="component" value="Unassembled WGS sequence"/>
</dbReference>
<feature type="non-terminal residue" evidence="3">
    <location>
        <position position="1"/>
    </location>
</feature>
<sequence length="120" mass="13835">ALPVTHHPARADPARVVFRSATHSRSRPFGEQSSVSDNVTHTRSENVSEEMRLRSDLWHDLIHSSNQTFSSVEQLRMDLSRYAISRVFDYHFIRNEQTRVTIACKVTTCQWSLHAIRIGC</sequence>
<dbReference type="AlphaFoldDB" id="A0A843W3C9"/>
<name>A0A843W3C9_COLES</name>
<feature type="non-terminal residue" evidence="3">
    <location>
        <position position="120"/>
    </location>
</feature>
<evidence type="ECO:0000313" key="3">
    <source>
        <dbReference type="EMBL" id="MQM01837.1"/>
    </source>
</evidence>
<dbReference type="OrthoDB" id="1750715at2759"/>
<keyword evidence="4" id="KW-1185">Reference proteome</keyword>
<dbReference type="EMBL" id="NMUH01002744">
    <property type="protein sequence ID" value="MQM01837.1"/>
    <property type="molecule type" value="Genomic_DNA"/>
</dbReference>
<dbReference type="Pfam" id="PF03108">
    <property type="entry name" value="DBD_Tnp_Mut"/>
    <property type="match status" value="1"/>
</dbReference>
<comment type="caution">
    <text evidence="3">The sequence shown here is derived from an EMBL/GenBank/DDBJ whole genome shotgun (WGS) entry which is preliminary data.</text>
</comment>
<dbReference type="InterPro" id="IPR004332">
    <property type="entry name" value="Transposase_MuDR"/>
</dbReference>